<keyword evidence="2 4" id="KW-0863">Zinc-finger</keyword>
<dbReference type="SUPFAM" id="SSF57756">
    <property type="entry name" value="Retrovirus zinc finger-like domains"/>
    <property type="match status" value="1"/>
</dbReference>
<gene>
    <name evidence="7" type="ORF">Zmor_003847</name>
</gene>
<evidence type="ECO:0000256" key="4">
    <source>
        <dbReference type="PROSITE-ProRule" id="PRU00047"/>
    </source>
</evidence>
<accession>A0AA38M2D1</accession>
<dbReference type="AlphaFoldDB" id="A0AA38M2D1"/>
<dbReference type="InterPro" id="IPR025829">
    <property type="entry name" value="Zn_knuckle_CX2CX3GHX4C"/>
</dbReference>
<keyword evidence="8" id="KW-1185">Reference proteome</keyword>
<evidence type="ECO:0000256" key="3">
    <source>
        <dbReference type="ARBA" id="ARBA00022833"/>
    </source>
</evidence>
<dbReference type="EMBL" id="JALNTZ010000010">
    <property type="protein sequence ID" value="KAJ3640554.1"/>
    <property type="molecule type" value="Genomic_DNA"/>
</dbReference>
<dbReference type="PROSITE" id="PS50158">
    <property type="entry name" value="ZF_CCHC"/>
    <property type="match status" value="1"/>
</dbReference>
<evidence type="ECO:0000256" key="5">
    <source>
        <dbReference type="SAM" id="MobiDB-lite"/>
    </source>
</evidence>
<feature type="domain" description="CCHC-type" evidence="6">
    <location>
        <begin position="175"/>
        <end position="190"/>
    </location>
</feature>
<dbReference type="Pfam" id="PF13696">
    <property type="entry name" value="zf-CCHC_2"/>
    <property type="match status" value="1"/>
</dbReference>
<name>A0AA38M2D1_9CUCU</name>
<sequence>MATSSSQPPTKEQAIVLNAVDNLKLTDYVVAIADVVQPENITFASRMSNGRVCIYLSSKALVDEFVAKHSTVKINESEITVRRLMNPARRIIFSNVCPSVPNSILENLVQTVGLTAVSKISYLKASIEGKQFKHILSFRRQIYVQPNESIELPSSTVIKFDGTNYRVFLSYDDVCFRCKATGHFVSDCPNKTETCAQMDTSTTTSTPQFTGEKRPLPEEQPVQPPLDLSQRTVDNSGDQRGQQKELDPSDSTESLTPIPEMLLLYSQGID</sequence>
<proteinExistence type="predicted"/>
<protein>
    <recommendedName>
        <fullName evidence="6">CCHC-type domain-containing protein</fullName>
    </recommendedName>
</protein>
<dbReference type="InterPro" id="IPR001878">
    <property type="entry name" value="Znf_CCHC"/>
</dbReference>
<dbReference type="GO" id="GO:0003676">
    <property type="term" value="F:nucleic acid binding"/>
    <property type="evidence" value="ECO:0007669"/>
    <property type="project" value="InterPro"/>
</dbReference>
<evidence type="ECO:0000256" key="1">
    <source>
        <dbReference type="ARBA" id="ARBA00022723"/>
    </source>
</evidence>
<keyword evidence="1" id="KW-0479">Metal-binding</keyword>
<dbReference type="GO" id="GO:0008270">
    <property type="term" value="F:zinc ion binding"/>
    <property type="evidence" value="ECO:0007669"/>
    <property type="project" value="UniProtKB-KW"/>
</dbReference>
<reference evidence="7" key="1">
    <citation type="journal article" date="2023" name="G3 (Bethesda)">
        <title>Whole genome assemblies of Zophobas morio and Tenebrio molitor.</title>
        <authorList>
            <person name="Kaur S."/>
            <person name="Stinson S.A."/>
            <person name="diCenzo G.C."/>
        </authorList>
    </citation>
    <scope>NUCLEOTIDE SEQUENCE</scope>
    <source>
        <strain evidence="7">QUZm001</strain>
    </source>
</reference>
<dbReference type="Gene3D" id="4.10.60.10">
    <property type="entry name" value="Zinc finger, CCHC-type"/>
    <property type="match status" value="1"/>
</dbReference>
<evidence type="ECO:0000313" key="8">
    <source>
        <dbReference type="Proteomes" id="UP001168821"/>
    </source>
</evidence>
<keyword evidence="3" id="KW-0862">Zinc</keyword>
<evidence type="ECO:0000256" key="2">
    <source>
        <dbReference type="ARBA" id="ARBA00022771"/>
    </source>
</evidence>
<evidence type="ECO:0000313" key="7">
    <source>
        <dbReference type="EMBL" id="KAJ3640554.1"/>
    </source>
</evidence>
<feature type="compositionally biased region" description="Polar residues" evidence="5">
    <location>
        <begin position="229"/>
        <end position="240"/>
    </location>
</feature>
<dbReference type="InterPro" id="IPR036875">
    <property type="entry name" value="Znf_CCHC_sf"/>
</dbReference>
<comment type="caution">
    <text evidence="7">The sequence shown here is derived from an EMBL/GenBank/DDBJ whole genome shotgun (WGS) entry which is preliminary data.</text>
</comment>
<dbReference type="SMART" id="SM00343">
    <property type="entry name" value="ZnF_C2HC"/>
    <property type="match status" value="1"/>
</dbReference>
<feature type="region of interest" description="Disordered" evidence="5">
    <location>
        <begin position="198"/>
        <end position="270"/>
    </location>
</feature>
<dbReference type="Proteomes" id="UP001168821">
    <property type="component" value="Unassembled WGS sequence"/>
</dbReference>
<evidence type="ECO:0000259" key="6">
    <source>
        <dbReference type="PROSITE" id="PS50158"/>
    </source>
</evidence>
<organism evidence="7 8">
    <name type="scientific">Zophobas morio</name>
    <dbReference type="NCBI Taxonomy" id="2755281"/>
    <lineage>
        <taxon>Eukaryota</taxon>
        <taxon>Metazoa</taxon>
        <taxon>Ecdysozoa</taxon>
        <taxon>Arthropoda</taxon>
        <taxon>Hexapoda</taxon>
        <taxon>Insecta</taxon>
        <taxon>Pterygota</taxon>
        <taxon>Neoptera</taxon>
        <taxon>Endopterygota</taxon>
        <taxon>Coleoptera</taxon>
        <taxon>Polyphaga</taxon>
        <taxon>Cucujiformia</taxon>
        <taxon>Tenebrionidae</taxon>
        <taxon>Zophobas</taxon>
    </lineage>
</organism>